<feature type="domain" description="DUF6895" evidence="1">
    <location>
        <begin position="3"/>
        <end position="286"/>
    </location>
</feature>
<evidence type="ECO:0000259" key="1">
    <source>
        <dbReference type="Pfam" id="PF21836"/>
    </source>
</evidence>
<reference evidence="2 3" key="1">
    <citation type="submission" date="2020-08" db="EMBL/GenBank/DDBJ databases">
        <title>A novel species.</title>
        <authorList>
            <person name="Gao J."/>
        </authorList>
    </citation>
    <scope>NUCLEOTIDE SEQUENCE [LARGE SCALE GENOMIC DNA]</scope>
    <source>
        <strain evidence="2 3">CRPJ-33</strain>
    </source>
</reference>
<proteinExistence type="predicted"/>
<evidence type="ECO:0000313" key="3">
    <source>
        <dbReference type="Proteomes" id="UP000516230"/>
    </source>
</evidence>
<dbReference type="Pfam" id="PF21836">
    <property type="entry name" value="DUF6895"/>
    <property type="match status" value="1"/>
</dbReference>
<dbReference type="KEGG" id="sgj:IAG43_31480"/>
<accession>A0A7H0I4I9</accession>
<organism evidence="2 3">
    <name type="scientific">Streptomyces genisteinicus</name>
    <dbReference type="NCBI Taxonomy" id="2768068"/>
    <lineage>
        <taxon>Bacteria</taxon>
        <taxon>Bacillati</taxon>
        <taxon>Actinomycetota</taxon>
        <taxon>Actinomycetes</taxon>
        <taxon>Kitasatosporales</taxon>
        <taxon>Streptomycetaceae</taxon>
        <taxon>Streptomyces</taxon>
    </lineage>
</organism>
<keyword evidence="3" id="KW-1185">Reference proteome</keyword>
<evidence type="ECO:0000313" key="2">
    <source>
        <dbReference type="EMBL" id="QNP67705.1"/>
    </source>
</evidence>
<gene>
    <name evidence="2" type="ORF">IAG43_31480</name>
</gene>
<dbReference type="EMBL" id="CP060825">
    <property type="protein sequence ID" value="QNP67705.1"/>
    <property type="molecule type" value="Genomic_DNA"/>
</dbReference>
<protein>
    <recommendedName>
        <fullName evidence="1">DUF6895 domain-containing protein</fullName>
    </recommendedName>
</protein>
<dbReference type="AlphaFoldDB" id="A0A7H0I4I9"/>
<dbReference type="Proteomes" id="UP000516230">
    <property type="component" value="Chromosome"/>
</dbReference>
<sequence length="302" mass="32367">MADAALGWVSDNRDGFRLGEDALAPEADVNRSWKPLGELAQVCVTVRARTAPGTVLHERAGELLAFAWEQTRDGALLLDLQRLEPAATYPLEIYAAFASAGLRHPGYDSCAALLAGTRSWRLTEQQPNRRLGLLNSERRCGLPVRDNPAAVLRSTWLGGLPEPWTFERAAGYTLTHVVFHLTDWGHDFGAVPADVAAYLGDWLPPWLDSCLEDEQWDLACELLAVAAALPGPPDPAMVAGAFAALAGAQDAAGAVPEIGPGPTGRRVRRDFVGVYHSTLMAVFASALVLARFDGAVPPEVPS</sequence>
<dbReference type="InterPro" id="IPR054190">
    <property type="entry name" value="DUF6895"/>
</dbReference>
<name>A0A7H0I4I9_9ACTN</name>